<evidence type="ECO:0000313" key="1">
    <source>
        <dbReference type="EMBL" id="KIJ42334.1"/>
    </source>
</evidence>
<evidence type="ECO:0000313" key="2">
    <source>
        <dbReference type="Proteomes" id="UP000054279"/>
    </source>
</evidence>
<organism evidence="1 2">
    <name type="scientific">Sphaerobolus stellatus (strain SS14)</name>
    <dbReference type="NCBI Taxonomy" id="990650"/>
    <lineage>
        <taxon>Eukaryota</taxon>
        <taxon>Fungi</taxon>
        <taxon>Dikarya</taxon>
        <taxon>Basidiomycota</taxon>
        <taxon>Agaricomycotina</taxon>
        <taxon>Agaricomycetes</taxon>
        <taxon>Phallomycetidae</taxon>
        <taxon>Geastrales</taxon>
        <taxon>Sphaerobolaceae</taxon>
        <taxon>Sphaerobolus</taxon>
    </lineage>
</organism>
<dbReference type="Proteomes" id="UP000054279">
    <property type="component" value="Unassembled WGS sequence"/>
</dbReference>
<dbReference type="HOGENOM" id="CLU_044484_3_0_1"/>
<accession>A0A0C9V5X2</accession>
<feature type="non-terminal residue" evidence="1">
    <location>
        <position position="1"/>
    </location>
</feature>
<protein>
    <submittedName>
        <fullName evidence="1">Unplaced genomic scaffold SPHSTscaffold_55, whole genome shotgun sequence</fullName>
    </submittedName>
</protein>
<dbReference type="OrthoDB" id="2976650at2759"/>
<name>A0A0C9V5X2_SPHS4</name>
<dbReference type="EMBL" id="KN837130">
    <property type="protein sequence ID" value="KIJ42334.1"/>
    <property type="molecule type" value="Genomic_DNA"/>
</dbReference>
<reference evidence="1 2" key="1">
    <citation type="submission" date="2014-06" db="EMBL/GenBank/DDBJ databases">
        <title>Evolutionary Origins and Diversification of the Mycorrhizal Mutualists.</title>
        <authorList>
            <consortium name="DOE Joint Genome Institute"/>
            <consortium name="Mycorrhizal Genomics Consortium"/>
            <person name="Kohler A."/>
            <person name="Kuo A."/>
            <person name="Nagy L.G."/>
            <person name="Floudas D."/>
            <person name="Copeland A."/>
            <person name="Barry K.W."/>
            <person name="Cichocki N."/>
            <person name="Veneault-Fourrey C."/>
            <person name="LaButti K."/>
            <person name="Lindquist E.A."/>
            <person name="Lipzen A."/>
            <person name="Lundell T."/>
            <person name="Morin E."/>
            <person name="Murat C."/>
            <person name="Riley R."/>
            <person name="Ohm R."/>
            <person name="Sun H."/>
            <person name="Tunlid A."/>
            <person name="Henrissat B."/>
            <person name="Grigoriev I.V."/>
            <person name="Hibbett D.S."/>
            <person name="Martin F."/>
        </authorList>
    </citation>
    <scope>NUCLEOTIDE SEQUENCE [LARGE SCALE GENOMIC DNA]</scope>
    <source>
        <strain evidence="1 2">SS14</strain>
    </source>
</reference>
<keyword evidence="2" id="KW-1185">Reference proteome</keyword>
<sequence>ADKLAGEGAKKDMPSLLNLNIMKSLTTEGIRLASATQSQIYKAIIKQRILIPRKETTINLEYIKGAIEEATGMRPTSERIWLSLRHNFFAKSIREFYWKTMVGAYYLGEFWLHTQHQKDRAICTECNEVETMKHILTECMVSGQYDIWKLTQKLWETTEEEWPEPSYGMILGCNLMEFKDKEGNPNKSLRRFYTIIVTEAAFLIWKIRCE</sequence>
<proteinExistence type="predicted"/>
<gene>
    <name evidence="1" type="ORF">M422DRAFT_171144</name>
</gene>
<dbReference type="AlphaFoldDB" id="A0A0C9V5X2"/>